<feature type="domain" description="Acylphosphatase-like" evidence="7">
    <location>
        <begin position="4"/>
        <end position="90"/>
    </location>
</feature>
<evidence type="ECO:0000256" key="6">
    <source>
        <dbReference type="RuleBase" id="RU004168"/>
    </source>
</evidence>
<proteinExistence type="inferred from homology"/>
<evidence type="ECO:0000259" key="7">
    <source>
        <dbReference type="PROSITE" id="PS51160"/>
    </source>
</evidence>
<evidence type="ECO:0000256" key="1">
    <source>
        <dbReference type="ARBA" id="ARBA00005614"/>
    </source>
</evidence>
<evidence type="ECO:0000256" key="4">
    <source>
        <dbReference type="ARBA" id="ARBA00047645"/>
    </source>
</evidence>
<organism evidence="8 9">
    <name type="scientific">candidate division WOR-1 bacterium RIFOXYC12_FULL_54_18</name>
    <dbReference type="NCBI Taxonomy" id="1802584"/>
    <lineage>
        <taxon>Bacteria</taxon>
        <taxon>Bacillati</taxon>
        <taxon>Saganbacteria</taxon>
    </lineage>
</organism>
<comment type="catalytic activity">
    <reaction evidence="4 5">
        <text>an acyl phosphate + H2O = a carboxylate + phosphate + H(+)</text>
        <dbReference type="Rhea" id="RHEA:14965"/>
        <dbReference type="ChEBI" id="CHEBI:15377"/>
        <dbReference type="ChEBI" id="CHEBI:15378"/>
        <dbReference type="ChEBI" id="CHEBI:29067"/>
        <dbReference type="ChEBI" id="CHEBI:43474"/>
        <dbReference type="ChEBI" id="CHEBI:59918"/>
        <dbReference type="EC" id="3.6.1.7"/>
    </reaction>
</comment>
<dbReference type="GO" id="GO:0003998">
    <property type="term" value="F:acylphosphatase activity"/>
    <property type="evidence" value="ECO:0007669"/>
    <property type="project" value="UniProtKB-EC"/>
</dbReference>
<evidence type="ECO:0000313" key="8">
    <source>
        <dbReference type="EMBL" id="OGC28485.1"/>
    </source>
</evidence>
<dbReference type="EC" id="3.6.1.7" evidence="2 5"/>
<dbReference type="PANTHER" id="PTHR47268:SF4">
    <property type="entry name" value="ACYLPHOSPHATASE"/>
    <property type="match status" value="1"/>
</dbReference>
<dbReference type="EMBL" id="MEUG01000001">
    <property type="protein sequence ID" value="OGC28485.1"/>
    <property type="molecule type" value="Genomic_DNA"/>
</dbReference>
<gene>
    <name evidence="8" type="ORF">A3K49_05915</name>
</gene>
<comment type="similarity">
    <text evidence="1 6">Belongs to the acylphosphatase family.</text>
</comment>
<dbReference type="PANTHER" id="PTHR47268">
    <property type="entry name" value="ACYLPHOSPHATASE"/>
    <property type="match status" value="1"/>
</dbReference>
<feature type="active site" evidence="5">
    <location>
        <position position="37"/>
    </location>
</feature>
<feature type="active site" evidence="5">
    <location>
        <position position="19"/>
    </location>
</feature>
<dbReference type="InterPro" id="IPR036046">
    <property type="entry name" value="Acylphosphatase-like_dom_sf"/>
</dbReference>
<evidence type="ECO:0000313" key="9">
    <source>
        <dbReference type="Proteomes" id="UP000178602"/>
    </source>
</evidence>
<sequence length="90" mass="10378">MKKRAHIIYSGRVQGVGFRYTAVDQAGRYPVTGWVKNLPGEKVELVVEGEEEAIDQYTSALSRIFKQRIQKEDFFWEPATGEFTGFQINY</sequence>
<evidence type="ECO:0000256" key="2">
    <source>
        <dbReference type="ARBA" id="ARBA00012150"/>
    </source>
</evidence>
<accession>A0A1F4T6Y5</accession>
<name>A0A1F4T6Y5_UNCSA</name>
<dbReference type="InterPro" id="IPR001792">
    <property type="entry name" value="Acylphosphatase-like_dom"/>
</dbReference>
<dbReference type="SUPFAM" id="SSF54975">
    <property type="entry name" value="Acylphosphatase/BLUF domain-like"/>
    <property type="match status" value="1"/>
</dbReference>
<evidence type="ECO:0000256" key="5">
    <source>
        <dbReference type="PROSITE-ProRule" id="PRU00520"/>
    </source>
</evidence>
<dbReference type="Pfam" id="PF00708">
    <property type="entry name" value="Acylphosphatase"/>
    <property type="match status" value="1"/>
</dbReference>
<evidence type="ECO:0000256" key="3">
    <source>
        <dbReference type="ARBA" id="ARBA00015991"/>
    </source>
</evidence>
<protein>
    <recommendedName>
        <fullName evidence="3 5">acylphosphatase</fullName>
        <ecNumber evidence="2 5">3.6.1.7</ecNumber>
    </recommendedName>
</protein>
<dbReference type="Proteomes" id="UP000178602">
    <property type="component" value="Unassembled WGS sequence"/>
</dbReference>
<dbReference type="PROSITE" id="PS51160">
    <property type="entry name" value="ACYLPHOSPHATASE_3"/>
    <property type="match status" value="1"/>
</dbReference>
<dbReference type="Gene3D" id="3.30.70.100">
    <property type="match status" value="1"/>
</dbReference>
<reference evidence="8 9" key="1">
    <citation type="journal article" date="2016" name="Nat. Commun.">
        <title>Thousands of microbial genomes shed light on interconnected biogeochemical processes in an aquifer system.</title>
        <authorList>
            <person name="Anantharaman K."/>
            <person name="Brown C.T."/>
            <person name="Hug L.A."/>
            <person name="Sharon I."/>
            <person name="Castelle C.J."/>
            <person name="Probst A.J."/>
            <person name="Thomas B.C."/>
            <person name="Singh A."/>
            <person name="Wilkins M.J."/>
            <person name="Karaoz U."/>
            <person name="Brodie E.L."/>
            <person name="Williams K.H."/>
            <person name="Hubbard S.S."/>
            <person name="Banfield J.F."/>
        </authorList>
    </citation>
    <scope>NUCLEOTIDE SEQUENCE [LARGE SCALE GENOMIC DNA]</scope>
</reference>
<dbReference type="InterPro" id="IPR020456">
    <property type="entry name" value="Acylphosphatase"/>
</dbReference>
<keyword evidence="5" id="KW-0378">Hydrolase</keyword>
<dbReference type="AlphaFoldDB" id="A0A1F4T6Y5"/>
<comment type="caution">
    <text evidence="8">The sequence shown here is derived from an EMBL/GenBank/DDBJ whole genome shotgun (WGS) entry which is preliminary data.</text>
</comment>